<keyword evidence="7" id="KW-0407">Ion channel</keyword>
<evidence type="ECO:0000256" key="8">
    <source>
        <dbReference type="SAM" id="Phobius"/>
    </source>
</evidence>
<dbReference type="GO" id="GO:0005886">
    <property type="term" value="C:plasma membrane"/>
    <property type="evidence" value="ECO:0007669"/>
    <property type="project" value="TreeGrafter"/>
</dbReference>
<evidence type="ECO:0000256" key="2">
    <source>
        <dbReference type="ARBA" id="ARBA00022448"/>
    </source>
</evidence>
<evidence type="ECO:0000259" key="9">
    <source>
        <dbReference type="Pfam" id="PF07885"/>
    </source>
</evidence>
<dbReference type="PANTHER" id="PTHR11003:SF291">
    <property type="entry name" value="IP11374P"/>
    <property type="match status" value="1"/>
</dbReference>
<dbReference type="InterPro" id="IPR013099">
    <property type="entry name" value="K_chnl_dom"/>
</dbReference>
<dbReference type="Gene3D" id="1.10.287.70">
    <property type="match status" value="1"/>
</dbReference>
<sequence length="105" mass="11773">MKIEHRFKLAFTFLVCIIALATIFYNAVEGWGLINSLYFAVSTATTVGLGDFVPSTPGSKLFTIFYMITSTGLALYTVALISHHRMMLHLKNIPNTIKGKFIRKK</sequence>
<dbReference type="SUPFAM" id="SSF81324">
    <property type="entry name" value="Voltage-gated potassium channels"/>
    <property type="match status" value="1"/>
</dbReference>
<dbReference type="GO" id="GO:0030322">
    <property type="term" value="P:stabilization of membrane potential"/>
    <property type="evidence" value="ECO:0007669"/>
    <property type="project" value="TreeGrafter"/>
</dbReference>
<keyword evidence="4 8" id="KW-1133">Transmembrane helix</keyword>
<dbReference type="Pfam" id="PF07885">
    <property type="entry name" value="Ion_trans_2"/>
    <property type="match status" value="1"/>
</dbReference>
<evidence type="ECO:0000256" key="4">
    <source>
        <dbReference type="ARBA" id="ARBA00022989"/>
    </source>
</evidence>
<evidence type="ECO:0000256" key="5">
    <source>
        <dbReference type="ARBA" id="ARBA00023065"/>
    </source>
</evidence>
<feature type="domain" description="Potassium channel" evidence="9">
    <location>
        <begin position="13"/>
        <end position="81"/>
    </location>
</feature>
<dbReference type="STRING" id="1817822.A2826_02655"/>
<dbReference type="AlphaFoldDB" id="A0A1F5NSH0"/>
<dbReference type="EMBL" id="MFEI01000026">
    <property type="protein sequence ID" value="OGE80587.1"/>
    <property type="molecule type" value="Genomic_DNA"/>
</dbReference>
<dbReference type="InterPro" id="IPR003280">
    <property type="entry name" value="2pore_dom_K_chnl"/>
</dbReference>
<gene>
    <name evidence="10" type="ORF">A2826_02655</name>
</gene>
<dbReference type="Proteomes" id="UP000177912">
    <property type="component" value="Unassembled WGS sequence"/>
</dbReference>
<feature type="transmembrane region" description="Helical" evidence="8">
    <location>
        <begin position="7"/>
        <end position="28"/>
    </location>
</feature>
<comment type="caution">
    <text evidence="10">The sequence shown here is derived from an EMBL/GenBank/DDBJ whole genome shotgun (WGS) entry which is preliminary data.</text>
</comment>
<keyword evidence="3 8" id="KW-0812">Transmembrane</keyword>
<dbReference type="PANTHER" id="PTHR11003">
    <property type="entry name" value="POTASSIUM CHANNEL, SUBFAMILY K"/>
    <property type="match status" value="1"/>
</dbReference>
<reference evidence="10 11" key="1">
    <citation type="journal article" date="2016" name="Nat. Commun.">
        <title>Thousands of microbial genomes shed light on interconnected biogeochemical processes in an aquifer system.</title>
        <authorList>
            <person name="Anantharaman K."/>
            <person name="Brown C.T."/>
            <person name="Hug L.A."/>
            <person name="Sharon I."/>
            <person name="Castelle C.J."/>
            <person name="Probst A.J."/>
            <person name="Thomas B.C."/>
            <person name="Singh A."/>
            <person name="Wilkins M.J."/>
            <person name="Karaoz U."/>
            <person name="Brodie E.L."/>
            <person name="Williams K.H."/>
            <person name="Hubbard S.S."/>
            <person name="Banfield J.F."/>
        </authorList>
    </citation>
    <scope>NUCLEOTIDE SEQUENCE [LARGE SCALE GENOMIC DNA]</scope>
</reference>
<accession>A0A1F5NSH0</accession>
<keyword evidence="6 8" id="KW-0472">Membrane</keyword>
<protein>
    <recommendedName>
        <fullName evidence="9">Potassium channel domain-containing protein</fullName>
    </recommendedName>
</protein>
<keyword evidence="5" id="KW-0406">Ion transport</keyword>
<dbReference type="GO" id="GO:0022841">
    <property type="term" value="F:potassium ion leak channel activity"/>
    <property type="evidence" value="ECO:0007669"/>
    <property type="project" value="TreeGrafter"/>
</dbReference>
<evidence type="ECO:0000313" key="10">
    <source>
        <dbReference type="EMBL" id="OGE80587.1"/>
    </source>
</evidence>
<comment type="subcellular location">
    <subcellularLocation>
        <location evidence="1">Membrane</location>
        <topology evidence="1">Multi-pass membrane protein</topology>
    </subcellularLocation>
</comment>
<keyword evidence="2" id="KW-0813">Transport</keyword>
<evidence type="ECO:0000313" key="11">
    <source>
        <dbReference type="Proteomes" id="UP000177912"/>
    </source>
</evidence>
<evidence type="ECO:0000256" key="7">
    <source>
        <dbReference type="ARBA" id="ARBA00023303"/>
    </source>
</evidence>
<feature type="transmembrane region" description="Helical" evidence="8">
    <location>
        <begin position="61"/>
        <end position="81"/>
    </location>
</feature>
<proteinExistence type="predicted"/>
<evidence type="ECO:0000256" key="6">
    <source>
        <dbReference type="ARBA" id="ARBA00023136"/>
    </source>
</evidence>
<organism evidence="10 11">
    <name type="scientific">Candidatus Doudnabacteria bacterium RIFCSPHIGHO2_01_FULL_43_23</name>
    <dbReference type="NCBI Taxonomy" id="1817822"/>
    <lineage>
        <taxon>Bacteria</taxon>
        <taxon>Candidatus Doudnaibacteriota</taxon>
    </lineage>
</organism>
<dbReference type="GO" id="GO:0015271">
    <property type="term" value="F:outward rectifier potassium channel activity"/>
    <property type="evidence" value="ECO:0007669"/>
    <property type="project" value="TreeGrafter"/>
</dbReference>
<evidence type="ECO:0000256" key="3">
    <source>
        <dbReference type="ARBA" id="ARBA00022692"/>
    </source>
</evidence>
<name>A0A1F5NSH0_9BACT</name>
<evidence type="ECO:0000256" key="1">
    <source>
        <dbReference type="ARBA" id="ARBA00004141"/>
    </source>
</evidence>